<comment type="caution">
    <text evidence="2">The sequence shown here is derived from an EMBL/GenBank/DDBJ whole genome shotgun (WGS) entry which is preliminary data.</text>
</comment>
<dbReference type="Pfam" id="PF00646">
    <property type="entry name" value="F-box"/>
    <property type="match status" value="1"/>
</dbReference>
<evidence type="ECO:0000313" key="2">
    <source>
        <dbReference type="EMBL" id="KAK1626553.1"/>
    </source>
</evidence>
<proteinExistence type="predicted"/>
<evidence type="ECO:0000313" key="3">
    <source>
        <dbReference type="Proteomes" id="UP001231189"/>
    </source>
</evidence>
<name>A0AAD8VYS5_LOLMU</name>
<dbReference type="SUPFAM" id="SSF81383">
    <property type="entry name" value="F-box domain"/>
    <property type="match status" value="1"/>
</dbReference>
<accession>A0AAD8VYS5</accession>
<feature type="domain" description="F-box" evidence="1">
    <location>
        <begin position="17"/>
        <end position="51"/>
    </location>
</feature>
<keyword evidence="3" id="KW-1185">Reference proteome</keyword>
<dbReference type="AlphaFoldDB" id="A0AAD8VYS5"/>
<protein>
    <recommendedName>
        <fullName evidence="1">F-box domain-containing protein</fullName>
    </recommendedName>
</protein>
<sequence>MAAKRQRCAVLDDPMVLPDHLIEEIIIRLPLKSLIRCSCLSRACAATLSSDDSAYFYHHVGNIHGGPRIFGVEELLEGHEPKVLAPLMRNPRIITINSFPRLATELLSTLEEEEKDIRPIAVSFVTSQCRGSSY</sequence>
<dbReference type="EMBL" id="JAUUTY010000005">
    <property type="protein sequence ID" value="KAK1626553.1"/>
    <property type="molecule type" value="Genomic_DNA"/>
</dbReference>
<gene>
    <name evidence="2" type="ORF">QYE76_000868</name>
</gene>
<reference evidence="2" key="1">
    <citation type="submission" date="2023-07" db="EMBL/GenBank/DDBJ databases">
        <title>A chromosome-level genome assembly of Lolium multiflorum.</title>
        <authorList>
            <person name="Chen Y."/>
            <person name="Copetti D."/>
            <person name="Kolliker R."/>
            <person name="Studer B."/>
        </authorList>
    </citation>
    <scope>NUCLEOTIDE SEQUENCE</scope>
    <source>
        <strain evidence="2">02402/16</strain>
        <tissue evidence="2">Leaf</tissue>
    </source>
</reference>
<dbReference type="Proteomes" id="UP001231189">
    <property type="component" value="Unassembled WGS sequence"/>
</dbReference>
<dbReference type="InterPro" id="IPR036047">
    <property type="entry name" value="F-box-like_dom_sf"/>
</dbReference>
<dbReference type="InterPro" id="IPR001810">
    <property type="entry name" value="F-box_dom"/>
</dbReference>
<evidence type="ECO:0000259" key="1">
    <source>
        <dbReference type="Pfam" id="PF00646"/>
    </source>
</evidence>
<organism evidence="2 3">
    <name type="scientific">Lolium multiflorum</name>
    <name type="common">Italian ryegrass</name>
    <name type="synonym">Lolium perenne subsp. multiflorum</name>
    <dbReference type="NCBI Taxonomy" id="4521"/>
    <lineage>
        <taxon>Eukaryota</taxon>
        <taxon>Viridiplantae</taxon>
        <taxon>Streptophyta</taxon>
        <taxon>Embryophyta</taxon>
        <taxon>Tracheophyta</taxon>
        <taxon>Spermatophyta</taxon>
        <taxon>Magnoliopsida</taxon>
        <taxon>Liliopsida</taxon>
        <taxon>Poales</taxon>
        <taxon>Poaceae</taxon>
        <taxon>BOP clade</taxon>
        <taxon>Pooideae</taxon>
        <taxon>Poodae</taxon>
        <taxon>Poeae</taxon>
        <taxon>Poeae Chloroplast Group 2 (Poeae type)</taxon>
        <taxon>Loliodinae</taxon>
        <taxon>Loliinae</taxon>
        <taxon>Lolium</taxon>
    </lineage>
</organism>